<dbReference type="PROSITE" id="PS51779">
    <property type="entry name" value="POTRA"/>
    <property type="match status" value="4"/>
</dbReference>
<evidence type="ECO:0000256" key="7">
    <source>
        <dbReference type="ARBA" id="ARBA00023237"/>
    </source>
</evidence>
<keyword evidence="12" id="KW-1185">Reference proteome</keyword>
<reference evidence="11 12" key="1">
    <citation type="submission" date="2017-01" db="EMBL/GenBank/DDBJ databases">
        <authorList>
            <person name="Mah S.A."/>
            <person name="Swanson W.J."/>
            <person name="Moy G.W."/>
            <person name="Vacquier V.D."/>
        </authorList>
    </citation>
    <scope>NUCLEOTIDE SEQUENCE [LARGE SCALE GENOMIC DNA]</scope>
    <source>
        <strain evidence="11 12">DSM 11589</strain>
    </source>
</reference>
<gene>
    <name evidence="8" type="primary">bamA</name>
    <name evidence="11" type="ORF">SAMN05421779_105372</name>
</gene>
<evidence type="ECO:0000256" key="8">
    <source>
        <dbReference type="HAMAP-Rule" id="MF_01430"/>
    </source>
</evidence>
<keyword evidence="4 8" id="KW-0732">Signal</keyword>
<proteinExistence type="inferred from homology"/>
<dbReference type="GO" id="GO:0051205">
    <property type="term" value="P:protein insertion into membrane"/>
    <property type="evidence" value="ECO:0007669"/>
    <property type="project" value="UniProtKB-UniRule"/>
</dbReference>
<evidence type="ECO:0000256" key="4">
    <source>
        <dbReference type="ARBA" id="ARBA00022729"/>
    </source>
</evidence>
<evidence type="ECO:0000313" key="11">
    <source>
        <dbReference type="EMBL" id="SIT01990.1"/>
    </source>
</evidence>
<dbReference type="GO" id="GO:0043165">
    <property type="term" value="P:Gram-negative-bacterium-type cell outer membrane assembly"/>
    <property type="evidence" value="ECO:0007669"/>
    <property type="project" value="UniProtKB-UniRule"/>
</dbReference>
<protein>
    <recommendedName>
        <fullName evidence="8 9">Outer membrane protein assembly factor BamA</fullName>
    </recommendedName>
</protein>
<evidence type="ECO:0000256" key="1">
    <source>
        <dbReference type="ARBA" id="ARBA00004370"/>
    </source>
</evidence>
<dbReference type="NCBIfam" id="TIGR03303">
    <property type="entry name" value="OM_YaeT"/>
    <property type="match status" value="1"/>
</dbReference>
<dbReference type="HAMAP" id="MF_01430">
    <property type="entry name" value="OM_assembly_BamA"/>
    <property type="match status" value="1"/>
</dbReference>
<evidence type="ECO:0000259" key="10">
    <source>
        <dbReference type="PROSITE" id="PS51779"/>
    </source>
</evidence>
<dbReference type="Pfam" id="PF07244">
    <property type="entry name" value="POTRA"/>
    <property type="match status" value="5"/>
</dbReference>
<feature type="domain" description="POTRA" evidence="10">
    <location>
        <begin position="116"/>
        <end position="183"/>
    </location>
</feature>
<dbReference type="GO" id="GO:0009279">
    <property type="term" value="C:cell outer membrane"/>
    <property type="evidence" value="ECO:0007669"/>
    <property type="project" value="UniProtKB-SubCell"/>
</dbReference>
<feature type="domain" description="POTRA" evidence="10">
    <location>
        <begin position="437"/>
        <end position="511"/>
    </location>
</feature>
<dbReference type="InterPro" id="IPR010827">
    <property type="entry name" value="BamA/TamA_POTRA"/>
</dbReference>
<dbReference type="InterPro" id="IPR000184">
    <property type="entry name" value="Bac_surfAg_D15"/>
</dbReference>
<dbReference type="InterPro" id="IPR034746">
    <property type="entry name" value="POTRA"/>
</dbReference>
<keyword evidence="3 8" id="KW-0812">Transmembrane</keyword>
<keyword evidence="2 8" id="KW-1134">Transmembrane beta strand</keyword>
<feature type="domain" description="POTRA" evidence="10">
    <location>
        <begin position="184"/>
        <end position="261"/>
    </location>
</feature>
<keyword evidence="7 8" id="KW-0998">Cell outer membrane</keyword>
<dbReference type="EMBL" id="FTOA01000005">
    <property type="protein sequence ID" value="SIT01990.1"/>
    <property type="molecule type" value="Genomic_DNA"/>
</dbReference>
<organism evidence="11 12">
    <name type="scientific">Insolitispirillum peregrinum</name>
    <dbReference type="NCBI Taxonomy" id="80876"/>
    <lineage>
        <taxon>Bacteria</taxon>
        <taxon>Pseudomonadati</taxon>
        <taxon>Pseudomonadota</taxon>
        <taxon>Alphaproteobacteria</taxon>
        <taxon>Rhodospirillales</taxon>
        <taxon>Novispirillaceae</taxon>
        <taxon>Insolitispirillum</taxon>
    </lineage>
</organism>
<comment type="similarity">
    <text evidence="8">Belongs to the BamA family.</text>
</comment>
<dbReference type="Proteomes" id="UP000185678">
    <property type="component" value="Unassembled WGS sequence"/>
</dbReference>
<evidence type="ECO:0000256" key="2">
    <source>
        <dbReference type="ARBA" id="ARBA00022452"/>
    </source>
</evidence>
<accession>A0A1N7NUJ9</accession>
<keyword evidence="5 8" id="KW-0677">Repeat</keyword>
<sequence length="847" mass="92868">MISGPVVKGATLVRRALSCGRLLAARLSRVGLGRVFAGAMVLAVGISPLAGQTAWAQFTVNTGVPGQQAAPTPTPTRPVAPVARKAPVVSPVAATTPAAAPVAEPAASVVPEASGGTIASVAVTGNQRIEADTVRAYMVLKDGDTFDSARMDQSLKSLFATGLFADVAMARRGNDLVVKVVENPIINRIAFEGNKRVEDDKLQAEIQLHPRQVYTRTKVQEDVKRILDVYRRSGRFAVTVDPKVIQLEQNRVDLAFEINEGPSTYIRRINFVGNQKFSDSQLREVISSREERWYRFFSSADTYDPDRLTYDRELLRRYYLRNGYSDFRVVSAVAELSPDRESFFVTITLDEGERYKFGDLNVEVAIPDVSADSLRPHIVGQSGDWYNADQVEDTVQAMTDAMGALGYAFVDVRPRVKRDKEKRIINITYAIQEGPRVFVDRIDITGNVRTLDEVIRREMQLVEGDAFNTAKMRRSKEKIRNLGFFDKVEVTNVPSEVAADRTVVQVDVQEKSTGELSFGVGWSSSAGALFDASIRERNLLGRGQDLKLGLQIAERKQSVDLSFTEPYFLDRPLAAGFDLYSTTQDLQDESSYDISETGGAVRLGFNYNQYLRQTLKYSLTKTTIKSVASDASIYIKQIEGDSVLSQFSESIAYDRRNSAVDPSEGYFIRVGADFAGLGGNESFVRSTIDAAQYFPIDDDVVLTISGEAGVIGGILDKDVRLQRNFNLGGDNLRGFESGGASPRDTSTDDALGGTWIATASAEMRFPLGLPEELGVTGKAFTDVGTIGKPDNISGSNIGAESSPRMSAGVGLIWVSPMGPVSIDLAQAILKEDYDKTEFFRFNFGTRF</sequence>
<evidence type="ECO:0000256" key="5">
    <source>
        <dbReference type="ARBA" id="ARBA00022737"/>
    </source>
</evidence>
<name>A0A1N7NUJ9_9PROT</name>
<keyword evidence="6 8" id="KW-0472">Membrane</keyword>
<evidence type="ECO:0000256" key="6">
    <source>
        <dbReference type="ARBA" id="ARBA00023136"/>
    </source>
</evidence>
<feature type="domain" description="POTRA" evidence="10">
    <location>
        <begin position="264"/>
        <end position="352"/>
    </location>
</feature>
<dbReference type="PANTHER" id="PTHR12815">
    <property type="entry name" value="SORTING AND ASSEMBLY MACHINERY SAMM50 PROTEIN FAMILY MEMBER"/>
    <property type="match status" value="1"/>
</dbReference>
<dbReference type="Gene3D" id="3.10.20.310">
    <property type="entry name" value="membrane protein fhac"/>
    <property type="match status" value="5"/>
</dbReference>
<dbReference type="PIRSF" id="PIRSF006076">
    <property type="entry name" value="OM_assembly_OMP85"/>
    <property type="match status" value="1"/>
</dbReference>
<dbReference type="InterPro" id="IPR023707">
    <property type="entry name" value="OM_assembly_BamA"/>
</dbReference>
<dbReference type="Pfam" id="PF01103">
    <property type="entry name" value="Omp85"/>
    <property type="match status" value="1"/>
</dbReference>
<comment type="subunit">
    <text evidence="8">Part of the Bam complex.</text>
</comment>
<dbReference type="Gene3D" id="2.40.160.50">
    <property type="entry name" value="membrane protein fhac: a member of the omp85/tpsb transporter family"/>
    <property type="match status" value="1"/>
</dbReference>
<evidence type="ECO:0000313" key="12">
    <source>
        <dbReference type="Proteomes" id="UP000185678"/>
    </source>
</evidence>
<dbReference type="STRING" id="80876.SAMN05421779_105372"/>
<evidence type="ECO:0000256" key="9">
    <source>
        <dbReference type="NCBIfam" id="TIGR03303"/>
    </source>
</evidence>
<comment type="subcellular location">
    <subcellularLocation>
        <location evidence="8">Cell outer membrane</location>
    </subcellularLocation>
    <subcellularLocation>
        <location evidence="1">Membrane</location>
    </subcellularLocation>
</comment>
<evidence type="ECO:0000256" key="3">
    <source>
        <dbReference type="ARBA" id="ARBA00022692"/>
    </source>
</evidence>
<comment type="function">
    <text evidence="8">Part of the outer membrane protein assembly complex, which is involved in assembly and insertion of beta-barrel proteins into the outer membrane.</text>
</comment>
<dbReference type="InterPro" id="IPR039910">
    <property type="entry name" value="D15-like"/>
</dbReference>
<dbReference type="PANTHER" id="PTHR12815:SF23">
    <property type="entry name" value="OUTER MEMBRANE PROTEIN ASSEMBLY FACTOR BAMA"/>
    <property type="match status" value="1"/>
</dbReference>
<dbReference type="AlphaFoldDB" id="A0A1N7NUJ9"/>